<reference evidence="2" key="1">
    <citation type="submission" date="2022-08" db="EMBL/GenBank/DDBJ databases">
        <authorList>
            <consortium name="DOE Joint Genome Institute"/>
            <person name="Min B."/>
            <person name="Riley R."/>
            <person name="Sierra-Patev S."/>
            <person name="Naranjo-Ortiz M."/>
            <person name="Looney B."/>
            <person name="Konkel Z."/>
            <person name="Slot J.C."/>
            <person name="Sakamoto Y."/>
            <person name="Steenwyk J.L."/>
            <person name="Rokas A."/>
            <person name="Carro J."/>
            <person name="Camarero S."/>
            <person name="Ferreira P."/>
            <person name="Molpeceres G."/>
            <person name="Ruiz-Duenas F.J."/>
            <person name="Serrano A."/>
            <person name="Henrissat B."/>
            <person name="Drula E."/>
            <person name="Hughes K.W."/>
            <person name="Mata J.L."/>
            <person name="Ishikawa N.K."/>
            <person name="Vargas-Isla R."/>
            <person name="Ushijima S."/>
            <person name="Smith C.A."/>
            <person name="Ahrendt S."/>
            <person name="Andreopoulos W."/>
            <person name="He G."/>
            <person name="Labutti K."/>
            <person name="Lipzen A."/>
            <person name="Ng V."/>
            <person name="Sandor L."/>
            <person name="Barry K."/>
            <person name="Martinez A.T."/>
            <person name="Xiao Y."/>
            <person name="Gibbons J.G."/>
            <person name="Terashima K."/>
            <person name="Hibbett D.S."/>
            <person name="Grigoriev I.V."/>
        </authorList>
    </citation>
    <scope>NUCLEOTIDE SEQUENCE</scope>
    <source>
        <strain evidence="2">TFB9207</strain>
    </source>
</reference>
<organism evidence="2 3">
    <name type="scientific">Lentinula raphanica</name>
    <dbReference type="NCBI Taxonomy" id="153919"/>
    <lineage>
        <taxon>Eukaryota</taxon>
        <taxon>Fungi</taxon>
        <taxon>Dikarya</taxon>
        <taxon>Basidiomycota</taxon>
        <taxon>Agaricomycotina</taxon>
        <taxon>Agaricomycetes</taxon>
        <taxon>Agaricomycetidae</taxon>
        <taxon>Agaricales</taxon>
        <taxon>Marasmiineae</taxon>
        <taxon>Omphalotaceae</taxon>
        <taxon>Lentinula</taxon>
    </lineage>
</organism>
<dbReference type="PROSITE" id="PS50280">
    <property type="entry name" value="SET"/>
    <property type="match status" value="1"/>
</dbReference>
<dbReference type="Proteomes" id="UP001163846">
    <property type="component" value="Unassembled WGS sequence"/>
</dbReference>
<evidence type="ECO:0000259" key="1">
    <source>
        <dbReference type="PROSITE" id="PS50280"/>
    </source>
</evidence>
<evidence type="ECO:0000313" key="3">
    <source>
        <dbReference type="Proteomes" id="UP001163846"/>
    </source>
</evidence>
<accession>A0AA38UEI6</accession>
<dbReference type="InterPro" id="IPR046341">
    <property type="entry name" value="SET_dom_sf"/>
</dbReference>
<dbReference type="SMART" id="SM00317">
    <property type="entry name" value="SET"/>
    <property type="match status" value="1"/>
</dbReference>
<comment type="caution">
    <text evidence="2">The sequence shown here is derived from an EMBL/GenBank/DDBJ whole genome shotgun (WGS) entry which is preliminary data.</text>
</comment>
<dbReference type="PANTHER" id="PTHR47332">
    <property type="entry name" value="SET DOMAIN-CONTAINING PROTEIN 5"/>
    <property type="match status" value="1"/>
</dbReference>
<dbReference type="InterPro" id="IPR053185">
    <property type="entry name" value="SET_domain_protein"/>
</dbReference>
<dbReference type="SUPFAM" id="SSF82199">
    <property type="entry name" value="SET domain"/>
    <property type="match status" value="1"/>
</dbReference>
<evidence type="ECO:0000313" key="2">
    <source>
        <dbReference type="EMBL" id="KAJ3838140.1"/>
    </source>
</evidence>
<protein>
    <recommendedName>
        <fullName evidence="1">SET domain-containing protein</fullName>
    </recommendedName>
</protein>
<sequence>MGGRKALLAIVRTIVLMKEDGYFADAGERAVDAAAICAGHSDWESCEYWAKFAYENRVAELGDDHPLAICALQTLENPRNRKYHPQASFKSRGLSSVTIPFTVTKTPSMTDPALEVIKKKADEAFNKNNYVVALSLYTFLSNIDPDNGIYHLNMSLTHLRLQRWADASSEATKALELCKLTVHKAKAYFRRCQAKRELLDELGALDGLKIPLFNQAIRANSLNIDLEHFVSSGGDFGTALAEASRLRRAYDPTSSVGELADLLSGKLHFADSGSKLAYEIRPTKDRGLGAFAMKPLRRGDFILEETPIFRIDSAESDYITSRSLAAKFDQLSPTDLFRCLSLSNVWHSEIDVFEGIYNTNVFGQSLLLEVSRFNHSCSPNARYTYHEPSKKERIIALTDIAEGEEISISYLQSRDVYARPCSERQQVLSSRYRFCCQCTACDDANFEKSDRRRREIQKIWESLPTAMGGRKALLAIVRTIVLMEEDGYFADAGELAVDAAAICAGHSDWESCEYWAKFAYENRVAELGDDHPLAICALRTLENPRNRKYHPQASMVPRKSFKDIRLPQSL</sequence>
<gene>
    <name evidence="2" type="ORF">F5878DRAFT_661441</name>
</gene>
<feature type="domain" description="SET" evidence="1">
    <location>
        <begin position="276"/>
        <end position="411"/>
    </location>
</feature>
<dbReference type="Pfam" id="PF00856">
    <property type="entry name" value="SET"/>
    <property type="match status" value="1"/>
</dbReference>
<dbReference type="InterPro" id="IPR001214">
    <property type="entry name" value="SET_dom"/>
</dbReference>
<dbReference type="CDD" id="cd20071">
    <property type="entry name" value="SET_SMYD"/>
    <property type="match status" value="1"/>
</dbReference>
<proteinExistence type="predicted"/>
<dbReference type="SUPFAM" id="SSF48452">
    <property type="entry name" value="TPR-like"/>
    <property type="match status" value="1"/>
</dbReference>
<dbReference type="Gene3D" id="1.25.40.10">
    <property type="entry name" value="Tetratricopeptide repeat domain"/>
    <property type="match status" value="1"/>
</dbReference>
<name>A0AA38UEI6_9AGAR</name>
<dbReference type="InterPro" id="IPR011990">
    <property type="entry name" value="TPR-like_helical_dom_sf"/>
</dbReference>
<dbReference type="AlphaFoldDB" id="A0AA38UEI6"/>
<dbReference type="Gene3D" id="2.170.270.10">
    <property type="entry name" value="SET domain"/>
    <property type="match status" value="1"/>
</dbReference>
<keyword evidence="3" id="KW-1185">Reference proteome</keyword>
<dbReference type="EMBL" id="MU806199">
    <property type="protein sequence ID" value="KAJ3838140.1"/>
    <property type="molecule type" value="Genomic_DNA"/>
</dbReference>
<dbReference type="PANTHER" id="PTHR47332:SF4">
    <property type="entry name" value="SET DOMAIN-CONTAINING PROTEIN 5"/>
    <property type="match status" value="1"/>
</dbReference>